<keyword evidence="5" id="KW-0479">Metal-binding</keyword>
<evidence type="ECO:0000256" key="11">
    <source>
        <dbReference type="PROSITE-ProRule" id="PRU00322"/>
    </source>
</evidence>
<feature type="compositionally biased region" description="Basic and acidic residues" evidence="12">
    <location>
        <begin position="158"/>
        <end position="198"/>
    </location>
</feature>
<dbReference type="EMBL" id="CAJNJA010092574">
    <property type="protein sequence ID" value="CAE7940894.1"/>
    <property type="molecule type" value="Genomic_DNA"/>
</dbReference>
<feature type="region of interest" description="Disordered" evidence="12">
    <location>
        <begin position="272"/>
        <end position="302"/>
    </location>
</feature>
<dbReference type="OrthoDB" id="1368at2759"/>
<evidence type="ECO:0000256" key="1">
    <source>
        <dbReference type="ARBA" id="ARBA00004651"/>
    </source>
</evidence>
<dbReference type="GO" id="GO:0005254">
    <property type="term" value="F:chloride channel activity"/>
    <property type="evidence" value="ECO:0007669"/>
    <property type="project" value="InterPro"/>
</dbReference>
<feature type="region of interest" description="Disordered" evidence="12">
    <location>
        <begin position="158"/>
        <end position="216"/>
    </location>
</feature>
<comment type="caution">
    <text evidence="14">The sequence shown here is derived from an EMBL/GenBank/DDBJ whole genome shotgun (WGS) entry which is preliminary data.</text>
</comment>
<keyword evidence="7" id="KW-0862">Zinc</keyword>
<evidence type="ECO:0000259" key="13">
    <source>
        <dbReference type="PROSITE" id="PS50199"/>
    </source>
</evidence>
<keyword evidence="4" id="KW-0812">Transmembrane</keyword>
<dbReference type="PROSITE" id="PS01358">
    <property type="entry name" value="ZF_RANBP2_1"/>
    <property type="match status" value="1"/>
</dbReference>
<evidence type="ECO:0000313" key="14">
    <source>
        <dbReference type="EMBL" id="CAE7940894.1"/>
    </source>
</evidence>
<evidence type="ECO:0000256" key="5">
    <source>
        <dbReference type="ARBA" id="ARBA00022723"/>
    </source>
</evidence>
<dbReference type="InterPro" id="IPR036443">
    <property type="entry name" value="Znf_RanBP2_sf"/>
</dbReference>
<dbReference type="Pfam" id="PF25539">
    <property type="entry name" value="Bestrophin_2"/>
    <property type="match status" value="1"/>
</dbReference>
<dbReference type="InterPro" id="IPR044669">
    <property type="entry name" value="YneE/VCCN1/2-like"/>
</dbReference>
<keyword evidence="15" id="KW-1185">Reference proteome</keyword>
<keyword evidence="8" id="KW-1133">Transmembrane helix</keyword>
<evidence type="ECO:0000256" key="2">
    <source>
        <dbReference type="ARBA" id="ARBA00022448"/>
    </source>
</evidence>
<evidence type="ECO:0000256" key="9">
    <source>
        <dbReference type="ARBA" id="ARBA00023065"/>
    </source>
</evidence>
<gene>
    <name evidence="14" type="ORF">SNEC2469_LOCUS34068</name>
</gene>
<dbReference type="Gene3D" id="4.10.1060.10">
    <property type="entry name" value="Zinc finger, RanBP2-type"/>
    <property type="match status" value="1"/>
</dbReference>
<evidence type="ECO:0000313" key="15">
    <source>
        <dbReference type="Proteomes" id="UP000601435"/>
    </source>
</evidence>
<evidence type="ECO:0000256" key="3">
    <source>
        <dbReference type="ARBA" id="ARBA00022475"/>
    </source>
</evidence>
<dbReference type="PANTHER" id="PTHR33281">
    <property type="entry name" value="UPF0187 PROTEIN YNEE"/>
    <property type="match status" value="1"/>
</dbReference>
<evidence type="ECO:0000256" key="7">
    <source>
        <dbReference type="ARBA" id="ARBA00022833"/>
    </source>
</evidence>
<feature type="compositionally biased region" description="Low complexity" evidence="12">
    <location>
        <begin position="244"/>
        <end position="254"/>
    </location>
</feature>
<evidence type="ECO:0000256" key="8">
    <source>
        <dbReference type="ARBA" id="ARBA00022989"/>
    </source>
</evidence>
<dbReference type="GO" id="GO:0008270">
    <property type="term" value="F:zinc ion binding"/>
    <property type="evidence" value="ECO:0007669"/>
    <property type="project" value="UniProtKB-KW"/>
</dbReference>
<keyword evidence="9" id="KW-0406">Ion transport</keyword>
<evidence type="ECO:0000256" key="10">
    <source>
        <dbReference type="ARBA" id="ARBA00023136"/>
    </source>
</evidence>
<evidence type="ECO:0000256" key="6">
    <source>
        <dbReference type="ARBA" id="ARBA00022771"/>
    </source>
</evidence>
<dbReference type="SUPFAM" id="SSF90209">
    <property type="entry name" value="Ran binding protein zinc finger-like"/>
    <property type="match status" value="1"/>
</dbReference>
<organism evidence="14 15">
    <name type="scientific">Symbiodinium necroappetens</name>
    <dbReference type="NCBI Taxonomy" id="1628268"/>
    <lineage>
        <taxon>Eukaryota</taxon>
        <taxon>Sar</taxon>
        <taxon>Alveolata</taxon>
        <taxon>Dinophyceae</taxon>
        <taxon>Suessiales</taxon>
        <taxon>Symbiodiniaceae</taxon>
        <taxon>Symbiodinium</taxon>
    </lineage>
</organism>
<evidence type="ECO:0000256" key="12">
    <source>
        <dbReference type="SAM" id="MobiDB-lite"/>
    </source>
</evidence>
<protein>
    <recommendedName>
        <fullName evidence="13">RanBP2-type domain-containing protein</fullName>
    </recommendedName>
</protein>
<name>A0A813CD04_9DINO</name>
<proteinExistence type="predicted"/>
<feature type="region of interest" description="Disordered" evidence="12">
    <location>
        <begin position="230"/>
        <end position="256"/>
    </location>
</feature>
<dbReference type="PROSITE" id="PS50199">
    <property type="entry name" value="ZF_RANBP2_2"/>
    <property type="match status" value="1"/>
</dbReference>
<dbReference type="InterPro" id="IPR001876">
    <property type="entry name" value="Znf_RanBP2"/>
</dbReference>
<keyword evidence="6 11" id="KW-0863">Zinc-finger</keyword>
<evidence type="ECO:0000256" key="4">
    <source>
        <dbReference type="ARBA" id="ARBA00022692"/>
    </source>
</evidence>
<feature type="domain" description="RanBP2-type" evidence="13">
    <location>
        <begin position="6"/>
        <end position="35"/>
    </location>
</feature>
<comment type="subcellular location">
    <subcellularLocation>
        <location evidence="1">Cell membrane</location>
        <topology evidence="1">Multi-pass membrane protein</topology>
    </subcellularLocation>
</comment>
<keyword evidence="3" id="KW-1003">Cell membrane</keyword>
<sequence>MPRSWKSSDWVCPGCRNWNLGKNMMCATCNHPKPTINTMGERAHDFYPLASQKMFCNGQKNCPECHAIVHMSHSECLACRDRKKNAATIQAHQACVVTTATGSKDAMRSDRLYALKAPDEVLALEGPRTAVDELVDKYRGVDALAIIDDLEKVKAGKEAMDSMEEQRRIAEEEAKEKERERERERKRKEAEEQAKKDLVTAQRQAAAMEAERKRKREAAQDLIASMLDAEAEAETKDAEGGPTAAAHDSAASDGADARLERKAKLLKQAEELRQKQEQMKQKQVEEEAERPREHSGEHPGCCALPVRLTETAPASEGDAASTREGMVVSYPSAAEGSAWSFFTITPRLLFKIRGSIVPHLLPQLLVIEGISVAAVLLVEDYAPTNFGEQVQSGTAAVTILLSFLLVLKTQEACKQFWEALDDLTTMCHLLRSISMTVCSMVKWEAHPEVANNAKRIVRLLALYYLTVVEFFQRTGSNATASKKTQDRLRRDVAALAGDTEWTILYPGEHKSVEGSKSVHDNTRPSIILFWIELSLRKILDHQAVETDIMALLLSKLNALGEKFWYMDKIDKTQFPFPYCQIVKWITLVFLGFLPFGLAQLCRWWTLAFAAMATIGFYGLDEVAEILESPLGNDPNDLDLRAYGDALMSDMELICRCRDMNLDFVFKPQEHVDFSQLLTSFDTKKKFHERFSTNLSAVASKRAHSMNSEIEVETKPRKTTVVTTEGLHSVLPGAIAD</sequence>
<accession>A0A813CD04</accession>
<reference evidence="14" key="1">
    <citation type="submission" date="2021-02" db="EMBL/GenBank/DDBJ databases">
        <authorList>
            <person name="Dougan E. K."/>
            <person name="Rhodes N."/>
            <person name="Thang M."/>
            <person name="Chan C."/>
        </authorList>
    </citation>
    <scope>NUCLEOTIDE SEQUENCE</scope>
</reference>
<keyword evidence="2" id="KW-0813">Transport</keyword>
<dbReference type="AlphaFoldDB" id="A0A813CD04"/>
<dbReference type="GO" id="GO:0005886">
    <property type="term" value="C:plasma membrane"/>
    <property type="evidence" value="ECO:0007669"/>
    <property type="project" value="UniProtKB-SubCell"/>
</dbReference>
<feature type="compositionally biased region" description="Basic and acidic residues" evidence="12">
    <location>
        <begin position="272"/>
        <end position="297"/>
    </location>
</feature>
<dbReference type="Proteomes" id="UP000601435">
    <property type="component" value="Unassembled WGS sequence"/>
</dbReference>
<dbReference type="PANTHER" id="PTHR33281:SF19">
    <property type="entry name" value="VOLTAGE-DEPENDENT ANION CHANNEL-FORMING PROTEIN YNEE"/>
    <property type="match status" value="1"/>
</dbReference>
<keyword evidence="10" id="KW-0472">Membrane</keyword>